<comment type="catalytic activity">
    <reaction evidence="5">
        <text>dUTP + H2O = dUMP + diphosphate + H(+)</text>
        <dbReference type="Rhea" id="RHEA:10248"/>
        <dbReference type="ChEBI" id="CHEBI:15377"/>
        <dbReference type="ChEBI" id="CHEBI:15378"/>
        <dbReference type="ChEBI" id="CHEBI:33019"/>
        <dbReference type="ChEBI" id="CHEBI:61555"/>
        <dbReference type="ChEBI" id="CHEBI:246422"/>
        <dbReference type="EC" id="3.6.1.23"/>
    </reaction>
</comment>
<dbReference type="GO" id="GO:0000287">
    <property type="term" value="F:magnesium ion binding"/>
    <property type="evidence" value="ECO:0007669"/>
    <property type="project" value="InterPro"/>
</dbReference>
<keyword evidence="3 7" id="KW-0378">Hydrolase</keyword>
<dbReference type="STRING" id="39029.BSR42_05695"/>
<comment type="similarity">
    <text evidence="1">Belongs to the dUTPase family.</text>
</comment>
<keyword evidence="8" id="KW-1185">Reference proteome</keyword>
<dbReference type="SUPFAM" id="SSF51283">
    <property type="entry name" value="dUTPase-like"/>
    <property type="match status" value="1"/>
</dbReference>
<reference evidence="7 8" key="1">
    <citation type="submission" date="2015-06" db="EMBL/GenBank/DDBJ databases">
        <title>Draft genome sequence of beer spoilage bacterium Megasphaera cerevisiae type strain 20462.</title>
        <authorList>
            <person name="Kutumbaka K."/>
            <person name="Pasmowitz J."/>
            <person name="Mategko J."/>
            <person name="Reyes D."/>
            <person name="Friedrich A."/>
            <person name="Han S."/>
            <person name="Martens-Habbena W."/>
            <person name="Neal-McKinney J."/>
            <person name="Janagama H.K."/>
            <person name="Nadala C."/>
            <person name="Samadpour M."/>
        </authorList>
    </citation>
    <scope>NUCLEOTIDE SEQUENCE [LARGE SCALE GENOMIC DNA]</scope>
    <source>
        <strain evidence="7 8">DSM 20462</strain>
    </source>
</reference>
<dbReference type="InterPro" id="IPR008181">
    <property type="entry name" value="dUTPase"/>
</dbReference>
<keyword evidence="4" id="KW-0546">Nucleotide metabolism</keyword>
<evidence type="ECO:0000313" key="7">
    <source>
        <dbReference type="EMBL" id="KMO85565.1"/>
    </source>
</evidence>
<organism evidence="7 8">
    <name type="scientific">Megasphaera cerevisiae DSM 20462</name>
    <dbReference type="NCBI Taxonomy" id="1122219"/>
    <lineage>
        <taxon>Bacteria</taxon>
        <taxon>Bacillati</taxon>
        <taxon>Bacillota</taxon>
        <taxon>Negativicutes</taxon>
        <taxon>Veillonellales</taxon>
        <taxon>Veillonellaceae</taxon>
        <taxon>Megasphaera</taxon>
    </lineage>
</organism>
<dbReference type="GO" id="GO:0046081">
    <property type="term" value="P:dUTP catabolic process"/>
    <property type="evidence" value="ECO:0007669"/>
    <property type="project" value="InterPro"/>
</dbReference>
<evidence type="ECO:0000256" key="3">
    <source>
        <dbReference type="ARBA" id="ARBA00022801"/>
    </source>
</evidence>
<sequence>MAGRGFEIVTAYAHADIRLPIRKTAGSAGYDLEAAETVVLKPHVVTVVPTGLKAFMETDEYLSVFIRSSLAFKKGLMLANGTGIVDSDYYNNTDNEGHIMIAYFNTNDAAYTIEKGERIGQGVFMKYLTVHDDAAAEIRTGGIGSTGKK</sequence>
<evidence type="ECO:0000256" key="5">
    <source>
        <dbReference type="ARBA" id="ARBA00047686"/>
    </source>
</evidence>
<gene>
    <name evidence="7" type="ORF">AB840_12805</name>
</gene>
<dbReference type="InterPro" id="IPR033704">
    <property type="entry name" value="dUTPase_trimeric"/>
</dbReference>
<dbReference type="Pfam" id="PF00692">
    <property type="entry name" value="dUTPase"/>
    <property type="match status" value="1"/>
</dbReference>
<dbReference type="InterPro" id="IPR036157">
    <property type="entry name" value="dUTPase-like_sf"/>
</dbReference>
<dbReference type="AlphaFoldDB" id="A0A0J6WQ92"/>
<dbReference type="OrthoDB" id="9809956at2"/>
<name>A0A0J6WQ92_9FIRM</name>
<evidence type="ECO:0000256" key="4">
    <source>
        <dbReference type="ARBA" id="ARBA00023080"/>
    </source>
</evidence>
<dbReference type="Proteomes" id="UP000036503">
    <property type="component" value="Unassembled WGS sequence"/>
</dbReference>
<evidence type="ECO:0000256" key="2">
    <source>
        <dbReference type="ARBA" id="ARBA00012379"/>
    </source>
</evidence>
<dbReference type="CDD" id="cd07557">
    <property type="entry name" value="trimeric_dUTPase"/>
    <property type="match status" value="1"/>
</dbReference>
<dbReference type="EC" id="3.6.1.23" evidence="2"/>
<dbReference type="EMBL" id="LEKT01000056">
    <property type="protein sequence ID" value="KMO85565.1"/>
    <property type="molecule type" value="Genomic_DNA"/>
</dbReference>
<dbReference type="GO" id="GO:0006226">
    <property type="term" value="P:dUMP biosynthetic process"/>
    <property type="evidence" value="ECO:0007669"/>
    <property type="project" value="InterPro"/>
</dbReference>
<accession>A0A0J6WQ92</accession>
<evidence type="ECO:0000259" key="6">
    <source>
        <dbReference type="Pfam" id="PF00692"/>
    </source>
</evidence>
<dbReference type="GO" id="GO:0004170">
    <property type="term" value="F:dUTP diphosphatase activity"/>
    <property type="evidence" value="ECO:0007669"/>
    <property type="project" value="UniProtKB-EC"/>
</dbReference>
<dbReference type="PATRIC" id="fig|1122219.3.peg.2644"/>
<feature type="domain" description="dUTPase-like" evidence="6">
    <location>
        <begin position="17"/>
        <end position="147"/>
    </location>
</feature>
<dbReference type="PANTHER" id="PTHR11241">
    <property type="entry name" value="DEOXYURIDINE 5'-TRIPHOSPHATE NUCLEOTIDOHYDROLASE"/>
    <property type="match status" value="1"/>
</dbReference>
<protein>
    <recommendedName>
        <fullName evidence="2">dUTP diphosphatase</fullName>
        <ecNumber evidence="2">3.6.1.23</ecNumber>
    </recommendedName>
</protein>
<dbReference type="RefSeq" id="WP_048515239.1">
    <property type="nucleotide sequence ID" value="NZ_FUXD01000046.1"/>
</dbReference>
<evidence type="ECO:0000256" key="1">
    <source>
        <dbReference type="ARBA" id="ARBA00006581"/>
    </source>
</evidence>
<evidence type="ECO:0000313" key="8">
    <source>
        <dbReference type="Proteomes" id="UP000036503"/>
    </source>
</evidence>
<dbReference type="InParanoid" id="A0A0J6WQ92"/>
<dbReference type="PANTHER" id="PTHR11241:SF0">
    <property type="entry name" value="DEOXYURIDINE 5'-TRIPHOSPHATE NUCLEOTIDOHYDROLASE"/>
    <property type="match status" value="1"/>
</dbReference>
<proteinExistence type="inferred from homology"/>
<comment type="caution">
    <text evidence="7">The sequence shown here is derived from an EMBL/GenBank/DDBJ whole genome shotgun (WGS) entry which is preliminary data.</text>
</comment>
<dbReference type="Gene3D" id="2.70.40.10">
    <property type="match status" value="1"/>
</dbReference>
<dbReference type="InterPro" id="IPR029054">
    <property type="entry name" value="dUTPase-like"/>
</dbReference>